<dbReference type="InterPro" id="IPR007115">
    <property type="entry name" value="6-PTP_synth/QueD"/>
</dbReference>
<comment type="pathway">
    <text evidence="1 5">Purine metabolism; 7-cyano-7-deazaguanine biosynthesis.</text>
</comment>
<evidence type="ECO:0000256" key="7">
    <source>
        <dbReference type="PIRSR" id="PIRSR006113-2"/>
    </source>
</evidence>
<name>A0A9D9HQP2_9SPIR</name>
<reference evidence="8" key="2">
    <citation type="journal article" date="2021" name="PeerJ">
        <title>Extensive microbial diversity within the chicken gut microbiome revealed by metagenomics and culture.</title>
        <authorList>
            <person name="Gilroy R."/>
            <person name="Ravi A."/>
            <person name="Getino M."/>
            <person name="Pursley I."/>
            <person name="Horton D.L."/>
            <person name="Alikhan N.F."/>
            <person name="Baker D."/>
            <person name="Gharbi K."/>
            <person name="Hall N."/>
            <person name="Watson M."/>
            <person name="Adriaenssens E.M."/>
            <person name="Foster-Nyarko E."/>
            <person name="Jarju S."/>
            <person name="Secka A."/>
            <person name="Antonio M."/>
            <person name="Oren A."/>
            <person name="Chaudhuri R.R."/>
            <person name="La Ragione R."/>
            <person name="Hildebrand F."/>
            <person name="Pallen M.J."/>
        </authorList>
    </citation>
    <scope>NUCLEOTIDE SEQUENCE</scope>
    <source>
        <strain evidence="8">10532</strain>
    </source>
</reference>
<sequence>MFEVRVEADFAAAHFLADYHGKCEAIHGHNYRVLAHLRGKNLDDGGMVFDFSIIKKILREVCGSLDHKNLNDFEVFKNNPSAERIAYYIFLELTKKLEEQEVKLLSGTEVFCVDVYETPTSRARYIKD</sequence>
<feature type="binding site" evidence="7">
    <location>
        <position position="29"/>
    </location>
    <ligand>
        <name>Zn(2+)</name>
        <dbReference type="ChEBI" id="CHEBI:29105"/>
    </ligand>
</feature>
<feature type="binding site" evidence="7">
    <location>
        <position position="27"/>
    </location>
    <ligand>
        <name>Zn(2+)</name>
        <dbReference type="ChEBI" id="CHEBI:29105"/>
    </ligand>
</feature>
<dbReference type="AlphaFoldDB" id="A0A9D9HQP2"/>
<feature type="active site" description="Charge relay system" evidence="6">
    <location>
        <position position="117"/>
    </location>
</feature>
<dbReference type="Proteomes" id="UP000823638">
    <property type="component" value="Unassembled WGS sequence"/>
</dbReference>
<feature type="binding site" evidence="7">
    <location>
        <position position="14"/>
    </location>
    <ligand>
        <name>Zn(2+)</name>
        <dbReference type="ChEBI" id="CHEBI:29105"/>
    </ligand>
</feature>
<dbReference type="Pfam" id="PF01242">
    <property type="entry name" value="PTPS"/>
    <property type="match status" value="1"/>
</dbReference>
<accession>A0A9D9HQP2</accession>
<dbReference type="SUPFAM" id="SSF55620">
    <property type="entry name" value="Tetrahydrobiopterin biosynthesis enzymes-like"/>
    <property type="match status" value="1"/>
</dbReference>
<gene>
    <name evidence="8" type="primary">queD</name>
    <name evidence="8" type="ORF">IAA81_09245</name>
</gene>
<dbReference type="GO" id="GO:0046872">
    <property type="term" value="F:metal ion binding"/>
    <property type="evidence" value="ECO:0007669"/>
    <property type="project" value="UniProtKB-KW"/>
</dbReference>
<evidence type="ECO:0000256" key="1">
    <source>
        <dbReference type="ARBA" id="ARBA00005061"/>
    </source>
</evidence>
<dbReference type="NCBIfam" id="TIGR03367">
    <property type="entry name" value="queuosine_QueD"/>
    <property type="match status" value="1"/>
</dbReference>
<keyword evidence="5" id="KW-0456">Lyase</keyword>
<evidence type="ECO:0000256" key="6">
    <source>
        <dbReference type="PIRSR" id="PIRSR006113-1"/>
    </source>
</evidence>
<comment type="caution">
    <text evidence="8">The sequence shown here is derived from an EMBL/GenBank/DDBJ whole genome shotgun (WGS) entry which is preliminary data.</text>
</comment>
<evidence type="ECO:0000256" key="2">
    <source>
        <dbReference type="ARBA" id="ARBA00008900"/>
    </source>
</evidence>
<comment type="catalytic activity">
    <reaction evidence="4 5">
        <text>7,8-dihydroneopterin 3'-triphosphate + H2O = 6-carboxy-5,6,7,8-tetrahydropterin + triphosphate + acetaldehyde + 2 H(+)</text>
        <dbReference type="Rhea" id="RHEA:27966"/>
        <dbReference type="ChEBI" id="CHEBI:15343"/>
        <dbReference type="ChEBI" id="CHEBI:15377"/>
        <dbReference type="ChEBI" id="CHEBI:15378"/>
        <dbReference type="ChEBI" id="CHEBI:18036"/>
        <dbReference type="ChEBI" id="CHEBI:58462"/>
        <dbReference type="ChEBI" id="CHEBI:61032"/>
        <dbReference type="EC" id="4.1.2.50"/>
    </reaction>
</comment>
<reference evidence="8" key="1">
    <citation type="submission" date="2020-10" db="EMBL/GenBank/DDBJ databases">
        <authorList>
            <person name="Gilroy R."/>
        </authorList>
    </citation>
    <scope>NUCLEOTIDE SEQUENCE</scope>
    <source>
        <strain evidence="8">10532</strain>
    </source>
</reference>
<evidence type="ECO:0000256" key="4">
    <source>
        <dbReference type="ARBA" id="ARBA00048807"/>
    </source>
</evidence>
<dbReference type="EC" id="4.-.-.-" evidence="5"/>
<proteinExistence type="inferred from homology"/>
<dbReference type="Gene3D" id="3.30.479.10">
    <property type="entry name" value="6-pyruvoyl tetrahydropterin synthase/QueD"/>
    <property type="match status" value="1"/>
</dbReference>
<dbReference type="PANTHER" id="PTHR12589:SF8">
    <property type="entry name" value="6-CARBOXY-5,6,7,8-TETRAHYDROPTERIN SYNTHASE"/>
    <property type="match status" value="1"/>
</dbReference>
<comment type="cofactor">
    <cofactor evidence="5 7">
        <name>Zn(2+)</name>
        <dbReference type="ChEBI" id="CHEBI:29105"/>
    </cofactor>
    <text evidence="5 7">Binds 1 zinc ion per subunit.</text>
</comment>
<keyword evidence="5 7" id="KW-0862">Zinc</keyword>
<dbReference type="GO" id="GO:0070497">
    <property type="term" value="F:6-carboxytetrahydropterin synthase activity"/>
    <property type="evidence" value="ECO:0007669"/>
    <property type="project" value="UniProtKB-EC"/>
</dbReference>
<feature type="active site" description="Proton acceptor" evidence="6">
    <location>
        <position position="23"/>
    </location>
</feature>
<dbReference type="InterPro" id="IPR038418">
    <property type="entry name" value="6-PTP_synth/QueD_sf"/>
</dbReference>
<dbReference type="PIRSF" id="PIRSF006113">
    <property type="entry name" value="PTP_synth"/>
    <property type="match status" value="1"/>
</dbReference>
<evidence type="ECO:0000256" key="5">
    <source>
        <dbReference type="PIRNR" id="PIRNR006113"/>
    </source>
</evidence>
<keyword evidence="5 7" id="KW-0479">Metal-binding</keyword>
<comment type="similarity">
    <text evidence="2 5">Belongs to the PTPS family. QueD subfamily.</text>
</comment>
<feature type="active site" description="Charge relay system" evidence="6">
    <location>
        <position position="67"/>
    </location>
</feature>
<protein>
    <recommendedName>
        <fullName evidence="3 5">6-carboxy-5,6,7,8-tetrahydropterin synthase</fullName>
        <ecNumber evidence="5">4.-.-.-</ecNumber>
    </recommendedName>
</protein>
<evidence type="ECO:0000313" key="9">
    <source>
        <dbReference type="Proteomes" id="UP000823638"/>
    </source>
</evidence>
<dbReference type="PANTHER" id="PTHR12589">
    <property type="entry name" value="PYRUVOYL TETRAHYDROBIOPTERIN SYNTHASE"/>
    <property type="match status" value="1"/>
</dbReference>
<evidence type="ECO:0000313" key="8">
    <source>
        <dbReference type="EMBL" id="MBO8458391.1"/>
    </source>
</evidence>
<keyword evidence="5" id="KW-0671">Queuosine biosynthesis</keyword>
<dbReference type="GO" id="GO:0008616">
    <property type="term" value="P:tRNA queuosine(34) biosynthetic process"/>
    <property type="evidence" value="ECO:0007669"/>
    <property type="project" value="UniProtKB-KW"/>
</dbReference>
<dbReference type="EMBL" id="JADIMM010000108">
    <property type="protein sequence ID" value="MBO8458391.1"/>
    <property type="molecule type" value="Genomic_DNA"/>
</dbReference>
<evidence type="ECO:0000256" key="3">
    <source>
        <dbReference type="ARBA" id="ARBA00018141"/>
    </source>
</evidence>
<organism evidence="8 9">
    <name type="scientific">Candidatus Gallitreponema excrementavium</name>
    <dbReference type="NCBI Taxonomy" id="2840840"/>
    <lineage>
        <taxon>Bacteria</taxon>
        <taxon>Pseudomonadati</taxon>
        <taxon>Spirochaetota</taxon>
        <taxon>Spirochaetia</taxon>
        <taxon>Spirochaetales</taxon>
        <taxon>Candidatus Gallitreponema</taxon>
    </lineage>
</organism>